<comment type="similarity">
    <text evidence="1 4">Belongs to the D-isomer specific 2-hydroxyacid dehydrogenase family.</text>
</comment>
<dbReference type="Gene3D" id="3.40.50.720">
    <property type="entry name" value="NAD(P)-binding Rossmann-like Domain"/>
    <property type="match status" value="2"/>
</dbReference>
<sequence length="345" mass="35503">MIEAKNQGKRDTVLRVFLTHTPEMRGGYYAETPLAALRQVAEVTLHEGALPLSGAALAAAAAGCHCIVADRATPGTAETFAAASGLLAFLRVAVDISTIDVPAASAAGVLVTQATPGFVDSVAELAIGMMIDLARGVSPLAGAYHAGSPPGSRMGTQLSGKTLGLIGWGRIARRLAELAQAFRMHILVHDPYNPPDQPGVTAASLDRLLAEADFLVPLAVSTPETRHIVGTTAFAALKPGALLVNLSRGELVDEAALAAALDSGRLRGAAMDVGSAPDQRPDPALAARPNVVATPHIGGLTPEAAEHQAMDTVRQVAALARGEMPPGAVNPDAALRLRRHWQGAA</sequence>
<comment type="caution">
    <text evidence="7">The sequence shown here is derived from an EMBL/GenBank/DDBJ whole genome shotgun (WGS) entry which is preliminary data.</text>
</comment>
<dbReference type="InterPro" id="IPR006140">
    <property type="entry name" value="D-isomer_DH_NAD-bd"/>
</dbReference>
<organism evidence="7 8">
    <name type="scientific">Falsiroseomonas selenitidurans</name>
    <dbReference type="NCBI Taxonomy" id="2716335"/>
    <lineage>
        <taxon>Bacteria</taxon>
        <taxon>Pseudomonadati</taxon>
        <taxon>Pseudomonadota</taxon>
        <taxon>Alphaproteobacteria</taxon>
        <taxon>Acetobacterales</taxon>
        <taxon>Roseomonadaceae</taxon>
        <taxon>Falsiroseomonas</taxon>
    </lineage>
</organism>
<dbReference type="PANTHER" id="PTHR42789">
    <property type="entry name" value="D-ISOMER SPECIFIC 2-HYDROXYACID DEHYDROGENASE FAMILY PROTEIN (AFU_ORTHOLOGUE AFUA_6G10090)"/>
    <property type="match status" value="1"/>
</dbReference>
<evidence type="ECO:0000313" key="8">
    <source>
        <dbReference type="Proteomes" id="UP000787635"/>
    </source>
</evidence>
<keyword evidence="3" id="KW-0520">NAD</keyword>
<dbReference type="InterPro" id="IPR050857">
    <property type="entry name" value="D-2-hydroxyacid_DH"/>
</dbReference>
<evidence type="ECO:0000259" key="5">
    <source>
        <dbReference type="Pfam" id="PF00389"/>
    </source>
</evidence>
<dbReference type="Pfam" id="PF02826">
    <property type="entry name" value="2-Hacid_dh_C"/>
    <property type="match status" value="1"/>
</dbReference>
<proteinExistence type="inferred from homology"/>
<dbReference type="EMBL" id="JAAVNE010000025">
    <property type="protein sequence ID" value="NKC32336.1"/>
    <property type="molecule type" value="Genomic_DNA"/>
</dbReference>
<dbReference type="Pfam" id="PF00389">
    <property type="entry name" value="2-Hacid_dh"/>
    <property type="match status" value="1"/>
</dbReference>
<dbReference type="InterPro" id="IPR029753">
    <property type="entry name" value="D-isomer_DH_CS"/>
</dbReference>
<feature type="domain" description="D-isomer specific 2-hydroxyacid dehydrogenase catalytic" evidence="5">
    <location>
        <begin position="35"/>
        <end position="330"/>
    </location>
</feature>
<dbReference type="InterPro" id="IPR006139">
    <property type="entry name" value="D-isomer_2_OHA_DH_cat_dom"/>
</dbReference>
<dbReference type="PROSITE" id="PS00671">
    <property type="entry name" value="D_2_HYDROXYACID_DH_3"/>
    <property type="match status" value="1"/>
</dbReference>
<evidence type="ECO:0000259" key="6">
    <source>
        <dbReference type="Pfam" id="PF02826"/>
    </source>
</evidence>
<dbReference type="Proteomes" id="UP000787635">
    <property type="component" value="Unassembled WGS sequence"/>
</dbReference>
<evidence type="ECO:0000256" key="2">
    <source>
        <dbReference type="ARBA" id="ARBA00023002"/>
    </source>
</evidence>
<evidence type="ECO:0000256" key="4">
    <source>
        <dbReference type="RuleBase" id="RU003719"/>
    </source>
</evidence>
<reference evidence="7 8" key="1">
    <citation type="submission" date="2020-03" db="EMBL/GenBank/DDBJ databases">
        <title>Roseomonas selenitidurans sp. nov. isolated from urban soil.</title>
        <authorList>
            <person name="Liu H."/>
        </authorList>
    </citation>
    <scope>NUCLEOTIDE SEQUENCE [LARGE SCALE GENOMIC DNA]</scope>
    <source>
        <strain evidence="7 8">BU-1</strain>
    </source>
</reference>
<feature type="domain" description="D-isomer specific 2-hydroxyacid dehydrogenase NAD-binding" evidence="6">
    <location>
        <begin position="127"/>
        <end position="298"/>
    </location>
</feature>
<accession>A0ABX1E5G8</accession>
<evidence type="ECO:0000256" key="3">
    <source>
        <dbReference type="ARBA" id="ARBA00023027"/>
    </source>
</evidence>
<dbReference type="SUPFAM" id="SSF52283">
    <property type="entry name" value="Formate/glycerate dehydrogenase catalytic domain-like"/>
    <property type="match status" value="1"/>
</dbReference>
<dbReference type="PANTHER" id="PTHR42789:SF1">
    <property type="entry name" value="D-ISOMER SPECIFIC 2-HYDROXYACID DEHYDROGENASE FAMILY PROTEIN (AFU_ORTHOLOGUE AFUA_6G10090)"/>
    <property type="match status" value="1"/>
</dbReference>
<gene>
    <name evidence="7" type="ORF">HEQ75_15845</name>
</gene>
<name>A0ABX1E5G8_9PROT</name>
<protein>
    <submittedName>
        <fullName evidence="7">Hydroxyacid dehydrogenase</fullName>
    </submittedName>
</protein>
<dbReference type="InterPro" id="IPR036291">
    <property type="entry name" value="NAD(P)-bd_dom_sf"/>
</dbReference>
<keyword evidence="8" id="KW-1185">Reference proteome</keyword>
<evidence type="ECO:0000256" key="1">
    <source>
        <dbReference type="ARBA" id="ARBA00005854"/>
    </source>
</evidence>
<dbReference type="SUPFAM" id="SSF51735">
    <property type="entry name" value="NAD(P)-binding Rossmann-fold domains"/>
    <property type="match status" value="1"/>
</dbReference>
<evidence type="ECO:0000313" key="7">
    <source>
        <dbReference type="EMBL" id="NKC32336.1"/>
    </source>
</evidence>
<keyword evidence="2 4" id="KW-0560">Oxidoreductase</keyword>